<sequence length="63" mass="6619">MSDRVPDGNAFTWALAMAQLVAWGAVYCAFSLFVAPMEQSQGWGRASTNAALPLGLLVFGLAA</sequence>
<protein>
    <submittedName>
        <fullName evidence="2">MFS transporter</fullName>
    </submittedName>
</protein>
<evidence type="ECO:0000313" key="3">
    <source>
        <dbReference type="Proteomes" id="UP000337189"/>
    </source>
</evidence>
<feature type="transmembrane region" description="Helical" evidence="1">
    <location>
        <begin position="12"/>
        <end position="35"/>
    </location>
</feature>
<dbReference type="AlphaFoldDB" id="A0A5E4XW67"/>
<proteinExistence type="predicted"/>
<gene>
    <name evidence="2" type="ORF">PCO31110_04188</name>
</gene>
<keyword evidence="1" id="KW-1133">Transmembrane helix</keyword>
<organism evidence="2 3">
    <name type="scientific">Pandoraea communis</name>
    <dbReference type="NCBI Taxonomy" id="2508297"/>
    <lineage>
        <taxon>Bacteria</taxon>
        <taxon>Pseudomonadati</taxon>
        <taxon>Pseudomonadota</taxon>
        <taxon>Betaproteobacteria</taxon>
        <taxon>Burkholderiales</taxon>
        <taxon>Burkholderiaceae</taxon>
        <taxon>Pandoraea</taxon>
    </lineage>
</organism>
<name>A0A5E4XW67_9BURK</name>
<dbReference type="EMBL" id="CABPSJ010000006">
    <property type="protein sequence ID" value="VVE40669.1"/>
    <property type="molecule type" value="Genomic_DNA"/>
</dbReference>
<reference evidence="2 3" key="1">
    <citation type="submission" date="2019-08" db="EMBL/GenBank/DDBJ databases">
        <authorList>
            <person name="Peeters C."/>
        </authorList>
    </citation>
    <scope>NUCLEOTIDE SEQUENCE [LARGE SCALE GENOMIC DNA]</scope>
    <source>
        <strain evidence="2 3">LMG 31110</strain>
    </source>
</reference>
<evidence type="ECO:0000313" key="2">
    <source>
        <dbReference type="EMBL" id="VVE40669.1"/>
    </source>
</evidence>
<keyword evidence="1" id="KW-0472">Membrane</keyword>
<evidence type="ECO:0000256" key="1">
    <source>
        <dbReference type="SAM" id="Phobius"/>
    </source>
</evidence>
<keyword evidence="1" id="KW-0812">Transmembrane</keyword>
<dbReference type="Proteomes" id="UP000337189">
    <property type="component" value="Unassembled WGS sequence"/>
</dbReference>
<accession>A0A5E4XW67</accession>
<dbReference type="RefSeq" id="WP_048628180.1">
    <property type="nucleotide sequence ID" value="NZ_CABPSJ010000006.1"/>
</dbReference>